<reference evidence="8 9" key="1">
    <citation type="submission" date="2020-07" db="EMBL/GenBank/DDBJ databases">
        <title>Sequencing the genomes of 1000 actinobacteria strains.</title>
        <authorList>
            <person name="Klenk H.-P."/>
        </authorList>
    </citation>
    <scope>NUCLEOTIDE SEQUENCE [LARGE SCALE GENOMIC DNA]</scope>
    <source>
        <strain evidence="8 9">DSM 22083</strain>
    </source>
</reference>
<keyword evidence="4 6" id="KW-1133">Transmembrane helix</keyword>
<dbReference type="PROSITE" id="PS50156">
    <property type="entry name" value="SSD"/>
    <property type="match status" value="1"/>
</dbReference>
<dbReference type="Pfam" id="PF03176">
    <property type="entry name" value="MMPL"/>
    <property type="match status" value="2"/>
</dbReference>
<dbReference type="Gene3D" id="1.20.1640.10">
    <property type="entry name" value="Multidrug efflux transporter AcrB transmembrane domain"/>
    <property type="match status" value="2"/>
</dbReference>
<evidence type="ECO:0000259" key="7">
    <source>
        <dbReference type="PROSITE" id="PS50156"/>
    </source>
</evidence>
<keyword evidence="5 6" id="KW-0472">Membrane</keyword>
<feature type="transmembrane region" description="Helical" evidence="6">
    <location>
        <begin position="240"/>
        <end position="260"/>
    </location>
</feature>
<gene>
    <name evidence="8" type="ORF">BKA15_004455</name>
</gene>
<organism evidence="8 9">
    <name type="scientific">Microlunatus parietis</name>
    <dbReference type="NCBI Taxonomy" id="682979"/>
    <lineage>
        <taxon>Bacteria</taxon>
        <taxon>Bacillati</taxon>
        <taxon>Actinomycetota</taxon>
        <taxon>Actinomycetes</taxon>
        <taxon>Propionibacteriales</taxon>
        <taxon>Propionibacteriaceae</taxon>
        <taxon>Microlunatus</taxon>
    </lineage>
</organism>
<dbReference type="RefSeq" id="WP_179754393.1">
    <property type="nucleotide sequence ID" value="NZ_JACCBU010000001.1"/>
</dbReference>
<evidence type="ECO:0000313" key="8">
    <source>
        <dbReference type="EMBL" id="NYE73126.1"/>
    </source>
</evidence>
<evidence type="ECO:0000256" key="2">
    <source>
        <dbReference type="ARBA" id="ARBA00022475"/>
    </source>
</evidence>
<proteinExistence type="predicted"/>
<evidence type="ECO:0000313" key="9">
    <source>
        <dbReference type="Proteomes" id="UP000569914"/>
    </source>
</evidence>
<keyword evidence="2" id="KW-1003">Cell membrane</keyword>
<dbReference type="PANTHER" id="PTHR33406:SF13">
    <property type="entry name" value="MEMBRANE PROTEIN YDFJ"/>
    <property type="match status" value="1"/>
</dbReference>
<dbReference type="InterPro" id="IPR000731">
    <property type="entry name" value="SSD"/>
</dbReference>
<dbReference type="GO" id="GO:0005886">
    <property type="term" value="C:plasma membrane"/>
    <property type="evidence" value="ECO:0007669"/>
    <property type="project" value="UniProtKB-SubCell"/>
</dbReference>
<feature type="transmembrane region" description="Helical" evidence="6">
    <location>
        <begin position="519"/>
        <end position="540"/>
    </location>
</feature>
<feature type="transmembrane region" description="Helical" evidence="6">
    <location>
        <begin position="593"/>
        <end position="616"/>
    </location>
</feature>
<dbReference type="PANTHER" id="PTHR33406">
    <property type="entry name" value="MEMBRANE PROTEIN MJ1562-RELATED"/>
    <property type="match status" value="1"/>
</dbReference>
<feature type="transmembrane region" description="Helical" evidence="6">
    <location>
        <begin position="637"/>
        <end position="657"/>
    </location>
</feature>
<feature type="transmembrane region" description="Helical" evidence="6">
    <location>
        <begin position="377"/>
        <end position="397"/>
    </location>
</feature>
<evidence type="ECO:0000256" key="3">
    <source>
        <dbReference type="ARBA" id="ARBA00022692"/>
    </source>
</evidence>
<comment type="caution">
    <text evidence="8">The sequence shown here is derived from an EMBL/GenBank/DDBJ whole genome shotgun (WGS) entry which is preliminary data.</text>
</comment>
<dbReference type="EMBL" id="JACCBU010000001">
    <property type="protein sequence ID" value="NYE73126.1"/>
    <property type="molecule type" value="Genomic_DNA"/>
</dbReference>
<dbReference type="InterPro" id="IPR004869">
    <property type="entry name" value="MMPL_dom"/>
</dbReference>
<accession>A0A7Y9LEJ9</accession>
<protein>
    <submittedName>
        <fullName evidence="8">RND superfamily putative drug exporter</fullName>
    </submittedName>
</protein>
<feature type="transmembrane region" description="Helical" evidence="6">
    <location>
        <begin position="211"/>
        <end position="234"/>
    </location>
</feature>
<dbReference type="InterPro" id="IPR050545">
    <property type="entry name" value="Mycobact_MmpL"/>
</dbReference>
<dbReference type="Proteomes" id="UP000569914">
    <property type="component" value="Unassembled WGS sequence"/>
</dbReference>
<feature type="transmembrane region" description="Helical" evidence="6">
    <location>
        <begin position="185"/>
        <end position="204"/>
    </location>
</feature>
<keyword evidence="3 6" id="KW-0812">Transmembrane</keyword>
<feature type="domain" description="SSD" evidence="7">
    <location>
        <begin position="205"/>
        <end position="338"/>
    </location>
</feature>
<feature type="transmembrane region" description="Helical" evidence="6">
    <location>
        <begin position="313"/>
        <end position="336"/>
    </location>
</feature>
<dbReference type="AlphaFoldDB" id="A0A7Y9LEJ9"/>
<keyword evidence="9" id="KW-1185">Reference proteome</keyword>
<evidence type="ECO:0000256" key="4">
    <source>
        <dbReference type="ARBA" id="ARBA00022989"/>
    </source>
</evidence>
<name>A0A7Y9LEJ9_9ACTN</name>
<feature type="transmembrane region" description="Helical" evidence="6">
    <location>
        <begin position="552"/>
        <end position="573"/>
    </location>
</feature>
<evidence type="ECO:0000256" key="5">
    <source>
        <dbReference type="ARBA" id="ARBA00023136"/>
    </source>
</evidence>
<evidence type="ECO:0000256" key="6">
    <source>
        <dbReference type="SAM" id="Phobius"/>
    </source>
</evidence>
<feature type="transmembrane region" description="Helical" evidence="6">
    <location>
        <begin position="663"/>
        <end position="685"/>
    </location>
</feature>
<feature type="transmembrane region" description="Helical" evidence="6">
    <location>
        <begin position="281"/>
        <end position="307"/>
    </location>
</feature>
<dbReference type="SUPFAM" id="SSF82866">
    <property type="entry name" value="Multidrug efflux transporter AcrB transmembrane domain"/>
    <property type="match status" value="2"/>
</dbReference>
<evidence type="ECO:0000256" key="1">
    <source>
        <dbReference type="ARBA" id="ARBA00004651"/>
    </source>
</evidence>
<sequence length="734" mass="77000">METLSRFVLARGRLITLLTVIAVALGGGALAVVMATVSEKNEYPGLPGYEANQQILQTYGTGGYERPYLPVITLPEGMTADSPEGREVLTAAFAAADRATGGRVVSYVDTGDPRFLGADGRTTFGLIFGGPVEQGGIPGSALGEGSTLNLTIEEAMRPVLPPGTTLFVTGLDPLATGADAGGLNVPVKLLITLAAAMVVLAWVFRSALAVVPLLTALIALPVSFIGLLGAGLIIDVHETTMTMIPLLGLGIAIDYALILVTRWREERAAGRVGDEAVHRAMATAGHAIVFSSVAVAIGLLAMIVLPIPIMRSLGVGGTLVTATSAVVSLTVLPLILSWTGRRLDRRAAAGKPVRPTGYERAGRFWTAWARTVVRRRWIVAIGSVAALGALTVVALGINLNVPVSGGLSRSGPGHDGLVALQRAGVPSGPLTSFDVYLPPGTDRAAVADGIRSLEGIYTVVAPDGPDWRAADGSALLTVLPVDEGGSPAGRETVQRVIDAVPDGVLVGGNVTQQIDYIDATYAAFPWMLALIALITFVMLARAFRSVLLPLKAIALNLLSLGAVMGAMVIFWQWGWGTEALLGIQPNGTVGTFIPVTIFAFLYGLSMDYEVFIIARMREEYDRTGSTEEAIVQGIGRTGRLVTCAALILFFSFASMAGGGELDVAVFASGVALGIILDATLIRSLLVPATVAMMGRWNWWLPAWLARILRVEPSPVRNERTAPIPEPRVPVSTGV</sequence>
<comment type="subcellular location">
    <subcellularLocation>
        <location evidence="1">Cell membrane</location>
        <topology evidence="1">Multi-pass membrane protein</topology>
    </subcellularLocation>
</comment>